<keyword evidence="3" id="KW-0472">Membrane</keyword>
<proteinExistence type="inferred from homology"/>
<protein>
    <recommendedName>
        <fullName evidence="4">Glycosyl transferase CAP10 domain-containing protein</fullName>
    </recommendedName>
</protein>
<dbReference type="OrthoDB" id="202415at2759"/>
<organism evidence="5 6">
    <name type="scientific">Ganoderma sinense ZZ0214-1</name>
    <dbReference type="NCBI Taxonomy" id="1077348"/>
    <lineage>
        <taxon>Eukaryota</taxon>
        <taxon>Fungi</taxon>
        <taxon>Dikarya</taxon>
        <taxon>Basidiomycota</taxon>
        <taxon>Agaricomycotina</taxon>
        <taxon>Agaricomycetes</taxon>
        <taxon>Polyporales</taxon>
        <taxon>Polyporaceae</taxon>
        <taxon>Ganoderma</taxon>
    </lineage>
</organism>
<dbReference type="STRING" id="1077348.A0A2G8S5U8"/>
<keyword evidence="6" id="KW-1185">Reference proteome</keyword>
<dbReference type="SMART" id="SM00672">
    <property type="entry name" value="CAP10"/>
    <property type="match status" value="1"/>
</dbReference>
<feature type="transmembrane region" description="Helical" evidence="3">
    <location>
        <begin position="12"/>
        <end position="31"/>
    </location>
</feature>
<dbReference type="PANTHER" id="PTHR12203:SF35">
    <property type="entry name" value="PROTEIN O-GLUCOSYLTRANSFERASE 1"/>
    <property type="match status" value="1"/>
</dbReference>
<keyword evidence="3" id="KW-0812">Transmembrane</keyword>
<evidence type="ECO:0000313" key="6">
    <source>
        <dbReference type="Proteomes" id="UP000230002"/>
    </source>
</evidence>
<evidence type="ECO:0000259" key="4">
    <source>
        <dbReference type="SMART" id="SM00672"/>
    </source>
</evidence>
<feature type="domain" description="Glycosyl transferase CAP10" evidence="4">
    <location>
        <begin position="290"/>
        <end position="596"/>
    </location>
</feature>
<reference evidence="5 6" key="1">
    <citation type="journal article" date="2015" name="Sci. Rep.">
        <title>Chromosome-level genome map provides insights into diverse defense mechanisms in the medicinal fungus Ganoderma sinense.</title>
        <authorList>
            <person name="Zhu Y."/>
            <person name="Xu J."/>
            <person name="Sun C."/>
            <person name="Zhou S."/>
            <person name="Xu H."/>
            <person name="Nelson D.R."/>
            <person name="Qian J."/>
            <person name="Song J."/>
            <person name="Luo H."/>
            <person name="Xiang L."/>
            <person name="Li Y."/>
            <person name="Xu Z."/>
            <person name="Ji A."/>
            <person name="Wang L."/>
            <person name="Lu S."/>
            <person name="Hayward A."/>
            <person name="Sun W."/>
            <person name="Li X."/>
            <person name="Schwartz D.C."/>
            <person name="Wang Y."/>
            <person name="Chen S."/>
        </authorList>
    </citation>
    <scope>NUCLEOTIDE SEQUENCE [LARGE SCALE GENOMIC DNA]</scope>
    <source>
        <strain evidence="5 6">ZZ0214-1</strain>
    </source>
</reference>
<keyword evidence="3" id="KW-1133">Transmembrane helix</keyword>
<dbReference type="EMBL" id="AYKW01000023">
    <property type="protein sequence ID" value="PIL29125.1"/>
    <property type="molecule type" value="Genomic_DNA"/>
</dbReference>
<name>A0A2G8S5U8_9APHY</name>
<evidence type="ECO:0000256" key="3">
    <source>
        <dbReference type="SAM" id="Phobius"/>
    </source>
</evidence>
<comment type="similarity">
    <text evidence="1">Belongs to the glycosyltransferase 90 family.</text>
</comment>
<dbReference type="AlphaFoldDB" id="A0A2G8S5U8"/>
<comment type="caution">
    <text evidence="5">The sequence shown here is derived from an EMBL/GenBank/DDBJ whole genome shotgun (WGS) entry which is preliminary data.</text>
</comment>
<evidence type="ECO:0000256" key="1">
    <source>
        <dbReference type="ARBA" id="ARBA00010118"/>
    </source>
</evidence>
<keyword evidence="2" id="KW-0808">Transferase</keyword>
<dbReference type="GO" id="GO:0016740">
    <property type="term" value="F:transferase activity"/>
    <property type="evidence" value="ECO:0007669"/>
    <property type="project" value="UniProtKB-KW"/>
</dbReference>
<dbReference type="Proteomes" id="UP000230002">
    <property type="component" value="Unassembled WGS sequence"/>
</dbReference>
<accession>A0A2G8S5U8</accession>
<sequence length="632" mass="71722">MYEAIPSQKRGILFFTAIVIAFMQGGIWSAHRQAADNFPDNTLVSTTTRYLSFGWSNSRPTIKEHPISKLMADAEAAFREKLSRQSRSLEDAVAEYQRRYNRKPPRGFDEWWKFAQENNVLMTDEYDNIHEDLAPFWDITGEQLRWRAAIAGHLPFVDVVRVRDGKATAVNILDGDESEDVSARTNGFLSIVKDFQDKLPDLDFPINGMAEGRVLIPWERQIRSNETVQLNIDAIVAELSGSFDADWHGEGNVWEAFRRTCPPGTAARQLFSSFRALQSSVNQTSRLTASSDDFDFATGTAGNYSFCSNPWAHYNQGHFFSDWRTTGAIFPIFSPAKASGFFDIRIPSHYYYAQTRRYTYGWDPVNLQLKDVDDMETPWEEKSDKVFWRGASTGGGSSPPGFAAQYQRHRFVRLASDQSSGNRTIVFADPPGSTNYVYADVPVGALNDEIMDVAFVKVVGSHNFPGGHDAMVRFHRIDDGGVNLGDHWKHKYVVDLDGMGYSGRFFSFMESDSVVLKATVYREFFSDWLQPWLHYIPLSQSYAEIYNIHAFFSGATEATLRAANATAPTDSAERRGAKSIDGDRRLRRIARAGKQWKRTMGRRVDMEAYIYRLCLEYARLASDDRDAMSFSL</sequence>
<gene>
    <name evidence="5" type="ORF">GSI_09173</name>
</gene>
<dbReference type="InterPro" id="IPR051091">
    <property type="entry name" value="O-Glucosyltr/Glycosyltrsf_90"/>
</dbReference>
<dbReference type="PANTHER" id="PTHR12203">
    <property type="entry name" value="KDEL LYS-ASP-GLU-LEU CONTAINING - RELATED"/>
    <property type="match status" value="1"/>
</dbReference>
<evidence type="ECO:0000256" key="2">
    <source>
        <dbReference type="ARBA" id="ARBA00022679"/>
    </source>
</evidence>
<dbReference type="InterPro" id="IPR006598">
    <property type="entry name" value="CAP10"/>
</dbReference>
<dbReference type="Pfam" id="PF05686">
    <property type="entry name" value="Glyco_transf_90"/>
    <property type="match status" value="1"/>
</dbReference>
<evidence type="ECO:0000313" key="5">
    <source>
        <dbReference type="EMBL" id="PIL29125.1"/>
    </source>
</evidence>